<evidence type="ECO:0000313" key="3">
    <source>
        <dbReference type="Proteomes" id="UP001281003"/>
    </source>
</evidence>
<proteinExistence type="predicted"/>
<protein>
    <submittedName>
        <fullName evidence="2">Uncharacterized protein</fullName>
    </submittedName>
</protein>
<dbReference type="EMBL" id="JAUTDP010000011">
    <property type="protein sequence ID" value="KAK3392417.1"/>
    <property type="molecule type" value="Genomic_DNA"/>
</dbReference>
<dbReference type="AlphaFoldDB" id="A0AAE0P3B0"/>
<feature type="compositionally biased region" description="Basic residues" evidence="1">
    <location>
        <begin position="208"/>
        <end position="218"/>
    </location>
</feature>
<accession>A0AAE0P3B0</accession>
<evidence type="ECO:0000256" key="1">
    <source>
        <dbReference type="SAM" id="MobiDB-lite"/>
    </source>
</evidence>
<gene>
    <name evidence="2" type="ORF">B0T20DRAFT_55768</name>
</gene>
<sequence>MSHKKVGFRDDSPSGASHYSDHQRSDSGVGSLSGSDCGVPTGSDRTYTPRDYDDRRDAPREILRLKNELTQKDDKIKDLQAKIQQLERIQATHIQLKVDHKEVIQSEATLQAQLEAKQNENEVIADQLADLKSKNAELVQKNKDLVNENTKLKEEVKKLREIEDTKKPKELKDPKDSSESLDSEKTKRPRRKSMSMPPPSDSSDDRRPRRSSSRRAPHREHEKLDMDHDWDRQERERQQLERERQLALAHERPVIDEDMERLRSRFRTRGGDDGDAKSSSQSLPSLPPATIRGQPRSNQRDSYIEPAGRGAPRPQVPPPQVVSRDAYDYAYNGPSYPAPQYGSIREPRSAAPVAHHPAVYVPAPAGYVDSRYAPEDEYRYQQAIASGKMGRRQ</sequence>
<feature type="region of interest" description="Disordered" evidence="1">
    <location>
        <begin position="1"/>
        <end position="59"/>
    </location>
</feature>
<evidence type="ECO:0000313" key="2">
    <source>
        <dbReference type="EMBL" id="KAK3392417.1"/>
    </source>
</evidence>
<feature type="compositionally biased region" description="Low complexity" evidence="1">
    <location>
        <begin position="26"/>
        <end position="39"/>
    </location>
</feature>
<name>A0AAE0P3B0_SORBR</name>
<reference evidence="2" key="1">
    <citation type="journal article" date="2023" name="Mol. Phylogenet. Evol.">
        <title>Genome-scale phylogeny and comparative genomics of the fungal order Sordariales.</title>
        <authorList>
            <person name="Hensen N."/>
            <person name="Bonometti L."/>
            <person name="Westerberg I."/>
            <person name="Brannstrom I.O."/>
            <person name="Guillou S."/>
            <person name="Cros-Aarteil S."/>
            <person name="Calhoun S."/>
            <person name="Haridas S."/>
            <person name="Kuo A."/>
            <person name="Mondo S."/>
            <person name="Pangilinan J."/>
            <person name="Riley R."/>
            <person name="LaButti K."/>
            <person name="Andreopoulos B."/>
            <person name="Lipzen A."/>
            <person name="Chen C."/>
            <person name="Yan M."/>
            <person name="Daum C."/>
            <person name="Ng V."/>
            <person name="Clum A."/>
            <person name="Steindorff A."/>
            <person name="Ohm R.A."/>
            <person name="Martin F."/>
            <person name="Silar P."/>
            <person name="Natvig D.O."/>
            <person name="Lalanne C."/>
            <person name="Gautier V."/>
            <person name="Ament-Velasquez S.L."/>
            <person name="Kruys A."/>
            <person name="Hutchinson M.I."/>
            <person name="Powell A.J."/>
            <person name="Barry K."/>
            <person name="Miller A.N."/>
            <person name="Grigoriev I.V."/>
            <person name="Debuchy R."/>
            <person name="Gladieux P."/>
            <person name="Hiltunen Thoren M."/>
            <person name="Johannesson H."/>
        </authorList>
    </citation>
    <scope>NUCLEOTIDE SEQUENCE</scope>
    <source>
        <strain evidence="2">FGSC 1904</strain>
    </source>
</reference>
<feature type="compositionally biased region" description="Basic and acidic residues" evidence="1">
    <location>
        <begin position="47"/>
        <end position="59"/>
    </location>
</feature>
<dbReference type="Proteomes" id="UP001281003">
    <property type="component" value="Unassembled WGS sequence"/>
</dbReference>
<reference evidence="2" key="2">
    <citation type="submission" date="2023-07" db="EMBL/GenBank/DDBJ databases">
        <authorList>
            <consortium name="Lawrence Berkeley National Laboratory"/>
            <person name="Haridas S."/>
            <person name="Hensen N."/>
            <person name="Bonometti L."/>
            <person name="Westerberg I."/>
            <person name="Brannstrom I.O."/>
            <person name="Guillou S."/>
            <person name="Cros-Aarteil S."/>
            <person name="Calhoun S."/>
            <person name="Kuo A."/>
            <person name="Mondo S."/>
            <person name="Pangilinan J."/>
            <person name="Riley R."/>
            <person name="LaButti K."/>
            <person name="Andreopoulos B."/>
            <person name="Lipzen A."/>
            <person name="Chen C."/>
            <person name="Yanf M."/>
            <person name="Daum C."/>
            <person name="Ng V."/>
            <person name="Clum A."/>
            <person name="Steindorff A."/>
            <person name="Ohm R."/>
            <person name="Martin F."/>
            <person name="Silar P."/>
            <person name="Natvig D."/>
            <person name="Lalanne C."/>
            <person name="Gautier V."/>
            <person name="Ament-velasquez S.L."/>
            <person name="Kruys A."/>
            <person name="Hutchinson M.I."/>
            <person name="Powell A.J."/>
            <person name="Barry K."/>
            <person name="Miller A.N."/>
            <person name="Grigoriev I.V."/>
            <person name="Debuchy R."/>
            <person name="Gladieux P."/>
            <person name="Thoren M.H."/>
            <person name="Johannesson H."/>
        </authorList>
    </citation>
    <scope>NUCLEOTIDE SEQUENCE</scope>
    <source>
        <strain evidence="2">FGSC 1904</strain>
    </source>
</reference>
<feature type="compositionally biased region" description="Basic and acidic residues" evidence="1">
    <location>
        <begin position="140"/>
        <end position="186"/>
    </location>
</feature>
<keyword evidence="3" id="KW-1185">Reference proteome</keyword>
<feature type="region of interest" description="Disordered" evidence="1">
    <location>
        <begin position="140"/>
        <end position="349"/>
    </location>
</feature>
<organism evidence="2 3">
    <name type="scientific">Sordaria brevicollis</name>
    <dbReference type="NCBI Taxonomy" id="83679"/>
    <lineage>
        <taxon>Eukaryota</taxon>
        <taxon>Fungi</taxon>
        <taxon>Dikarya</taxon>
        <taxon>Ascomycota</taxon>
        <taxon>Pezizomycotina</taxon>
        <taxon>Sordariomycetes</taxon>
        <taxon>Sordariomycetidae</taxon>
        <taxon>Sordariales</taxon>
        <taxon>Sordariaceae</taxon>
        <taxon>Sordaria</taxon>
    </lineage>
</organism>
<comment type="caution">
    <text evidence="2">The sequence shown here is derived from an EMBL/GenBank/DDBJ whole genome shotgun (WGS) entry which is preliminary data.</text>
</comment>
<feature type="compositionally biased region" description="Basic and acidic residues" evidence="1">
    <location>
        <begin position="219"/>
        <end position="276"/>
    </location>
</feature>